<reference evidence="1" key="2">
    <citation type="journal article" date="2015" name="Data Brief">
        <title>Shoot transcriptome of the giant reed, Arundo donax.</title>
        <authorList>
            <person name="Barrero R.A."/>
            <person name="Guerrero F.D."/>
            <person name="Moolhuijzen P."/>
            <person name="Goolsby J.A."/>
            <person name="Tidwell J."/>
            <person name="Bellgard S.E."/>
            <person name="Bellgard M.I."/>
        </authorList>
    </citation>
    <scope>NUCLEOTIDE SEQUENCE</scope>
    <source>
        <tissue evidence="1">Shoot tissue taken approximately 20 cm above the soil surface</tissue>
    </source>
</reference>
<protein>
    <submittedName>
        <fullName evidence="1">Uncharacterized protein</fullName>
    </submittedName>
</protein>
<proteinExistence type="predicted"/>
<sequence length="13" mass="1543">MHVSILNYRAKNP</sequence>
<reference evidence="1" key="1">
    <citation type="submission" date="2014-09" db="EMBL/GenBank/DDBJ databases">
        <authorList>
            <person name="Magalhaes I.L.F."/>
            <person name="Oliveira U."/>
            <person name="Santos F.R."/>
            <person name="Vidigal T.H.D.A."/>
            <person name="Brescovit A.D."/>
            <person name="Santos A.J."/>
        </authorList>
    </citation>
    <scope>NUCLEOTIDE SEQUENCE</scope>
    <source>
        <tissue evidence="1">Shoot tissue taken approximately 20 cm above the soil surface</tissue>
    </source>
</reference>
<accession>A0A0A9BX48</accession>
<evidence type="ECO:0000313" key="1">
    <source>
        <dbReference type="EMBL" id="JAD63842.1"/>
    </source>
</evidence>
<organism evidence="1">
    <name type="scientific">Arundo donax</name>
    <name type="common">Giant reed</name>
    <name type="synonym">Donax arundinaceus</name>
    <dbReference type="NCBI Taxonomy" id="35708"/>
    <lineage>
        <taxon>Eukaryota</taxon>
        <taxon>Viridiplantae</taxon>
        <taxon>Streptophyta</taxon>
        <taxon>Embryophyta</taxon>
        <taxon>Tracheophyta</taxon>
        <taxon>Spermatophyta</taxon>
        <taxon>Magnoliopsida</taxon>
        <taxon>Liliopsida</taxon>
        <taxon>Poales</taxon>
        <taxon>Poaceae</taxon>
        <taxon>PACMAD clade</taxon>
        <taxon>Arundinoideae</taxon>
        <taxon>Arundineae</taxon>
        <taxon>Arundo</taxon>
    </lineage>
</organism>
<name>A0A0A9BX48_ARUDO</name>
<dbReference type="EMBL" id="GBRH01234053">
    <property type="protein sequence ID" value="JAD63842.1"/>
    <property type="molecule type" value="Transcribed_RNA"/>
</dbReference>